<accession>A0A0B6YXM5</accession>
<proteinExistence type="predicted"/>
<name>A0A0B6YXM5_9EUPU</name>
<dbReference type="EMBL" id="HACG01014078">
    <property type="protein sequence ID" value="CEK60943.1"/>
    <property type="molecule type" value="Transcribed_RNA"/>
</dbReference>
<dbReference type="AlphaFoldDB" id="A0A0B6YXM5"/>
<evidence type="ECO:0000313" key="1">
    <source>
        <dbReference type="EMBL" id="CEK60943.1"/>
    </source>
</evidence>
<protein>
    <submittedName>
        <fullName evidence="1">Uncharacterized protein</fullName>
    </submittedName>
</protein>
<sequence length="84" mass="9474">MFKIYATSIWTSYSSPFLWSTGHEQFPPLSPVSGHFLYGFPGLPGILQFFKKSPSPPPSIAGFTLVKLDCVFHKVCSTHYHFFS</sequence>
<reference evidence="1" key="1">
    <citation type="submission" date="2014-12" db="EMBL/GenBank/DDBJ databases">
        <title>Insight into the proteome of Arion vulgaris.</title>
        <authorList>
            <person name="Aradska J."/>
            <person name="Bulat T."/>
            <person name="Smidak R."/>
            <person name="Sarate P."/>
            <person name="Gangsoo J."/>
            <person name="Sialana F."/>
            <person name="Bilban M."/>
            <person name="Lubec G."/>
        </authorList>
    </citation>
    <scope>NUCLEOTIDE SEQUENCE</scope>
    <source>
        <tissue evidence="1">Skin</tissue>
    </source>
</reference>
<gene>
    <name evidence="1" type="primary">ORF40814</name>
</gene>
<organism evidence="1">
    <name type="scientific">Arion vulgaris</name>
    <dbReference type="NCBI Taxonomy" id="1028688"/>
    <lineage>
        <taxon>Eukaryota</taxon>
        <taxon>Metazoa</taxon>
        <taxon>Spiralia</taxon>
        <taxon>Lophotrochozoa</taxon>
        <taxon>Mollusca</taxon>
        <taxon>Gastropoda</taxon>
        <taxon>Heterobranchia</taxon>
        <taxon>Euthyneura</taxon>
        <taxon>Panpulmonata</taxon>
        <taxon>Eupulmonata</taxon>
        <taxon>Stylommatophora</taxon>
        <taxon>Helicina</taxon>
        <taxon>Arionoidea</taxon>
        <taxon>Arionidae</taxon>
        <taxon>Arion</taxon>
    </lineage>
</organism>